<dbReference type="CDD" id="cd00303">
    <property type="entry name" value="retropepsin_like"/>
    <property type="match status" value="1"/>
</dbReference>
<keyword evidence="4" id="KW-0378">Hydrolase</keyword>
<keyword evidence="4 7" id="KW-0347">Helicase</keyword>
<dbReference type="SUPFAM" id="SSF56672">
    <property type="entry name" value="DNA/RNA polymerases"/>
    <property type="match status" value="1"/>
</dbReference>
<keyword evidence="3" id="KW-0511">Multifunctional enzyme</keyword>
<dbReference type="GO" id="GO:0005739">
    <property type="term" value="C:mitochondrion"/>
    <property type="evidence" value="ECO:0007669"/>
    <property type="project" value="UniProtKB-SubCell"/>
</dbReference>
<keyword evidence="4" id="KW-0547">Nucleotide-binding</keyword>
<dbReference type="GO" id="GO:0000723">
    <property type="term" value="P:telomere maintenance"/>
    <property type="evidence" value="ECO:0007669"/>
    <property type="project" value="InterPro"/>
</dbReference>
<feature type="region of interest" description="Disordered" evidence="5">
    <location>
        <begin position="1420"/>
        <end position="1456"/>
    </location>
</feature>
<dbReference type="InterPro" id="IPR025476">
    <property type="entry name" value="Helitron_helicase-like"/>
</dbReference>
<dbReference type="InterPro" id="IPR050951">
    <property type="entry name" value="Retrovirus_Pol_polyprotein"/>
</dbReference>
<dbReference type="PANTHER" id="PTHR37984">
    <property type="entry name" value="PROTEIN CBG26694"/>
    <property type="match status" value="1"/>
</dbReference>
<dbReference type="SUPFAM" id="SSF52540">
    <property type="entry name" value="P-loop containing nucleoside triphosphate hydrolases"/>
    <property type="match status" value="2"/>
</dbReference>
<dbReference type="PROSITE" id="PS50878">
    <property type="entry name" value="RT_POL"/>
    <property type="match status" value="1"/>
</dbReference>
<feature type="region of interest" description="Disordered" evidence="5">
    <location>
        <begin position="1307"/>
        <end position="1326"/>
    </location>
</feature>
<dbReference type="EMBL" id="JAQHRD010000019">
    <property type="protein sequence ID" value="KAJ6436597.1"/>
    <property type="molecule type" value="Genomic_DNA"/>
</dbReference>
<keyword evidence="2" id="KW-0496">Mitochondrion</keyword>
<evidence type="ECO:0000256" key="2">
    <source>
        <dbReference type="ARBA" id="ARBA00023128"/>
    </source>
</evidence>
<name>A0AB34FC74_9HYPO</name>
<keyword evidence="4" id="KW-0227">DNA damage</keyword>
<dbReference type="InterPro" id="IPR046700">
    <property type="entry name" value="DUF6570"/>
</dbReference>
<keyword evidence="4" id="KW-0234">DNA repair</keyword>
<feature type="region of interest" description="Disordered" evidence="5">
    <location>
        <begin position="1338"/>
        <end position="1386"/>
    </location>
</feature>
<dbReference type="Pfam" id="PF20209">
    <property type="entry name" value="DUF6570"/>
    <property type="match status" value="1"/>
</dbReference>
<dbReference type="Pfam" id="PF17919">
    <property type="entry name" value="RT_RNaseH_2"/>
    <property type="match status" value="1"/>
</dbReference>
<feature type="compositionally biased region" description="Acidic residues" evidence="5">
    <location>
        <begin position="110"/>
        <end position="123"/>
    </location>
</feature>
<proteinExistence type="inferred from homology"/>
<evidence type="ECO:0000256" key="3">
    <source>
        <dbReference type="ARBA" id="ARBA00023268"/>
    </source>
</evidence>
<evidence type="ECO:0000256" key="4">
    <source>
        <dbReference type="RuleBase" id="RU363044"/>
    </source>
</evidence>
<comment type="similarity">
    <text evidence="4">Belongs to the helicase family.</text>
</comment>
<dbReference type="GO" id="GO:0016787">
    <property type="term" value="F:hydrolase activity"/>
    <property type="evidence" value="ECO:0007669"/>
    <property type="project" value="UniProtKB-KW"/>
</dbReference>
<dbReference type="Gene3D" id="3.30.70.270">
    <property type="match status" value="2"/>
</dbReference>
<dbReference type="EC" id="5.6.2.3" evidence="4"/>
<keyword evidence="4" id="KW-0067">ATP-binding</keyword>
<dbReference type="GO" id="GO:0005524">
    <property type="term" value="F:ATP binding"/>
    <property type="evidence" value="ECO:0007669"/>
    <property type="project" value="UniProtKB-KW"/>
</dbReference>
<dbReference type="Pfam" id="PF00078">
    <property type="entry name" value="RVT_1"/>
    <property type="match status" value="1"/>
</dbReference>
<dbReference type="InterPro" id="IPR043128">
    <property type="entry name" value="Rev_trsase/Diguanyl_cyclase"/>
</dbReference>
<dbReference type="InterPro" id="IPR000477">
    <property type="entry name" value="RT_dom"/>
</dbReference>
<keyword evidence="4" id="KW-0233">DNA recombination</keyword>
<feature type="domain" description="Reverse transcriptase" evidence="6">
    <location>
        <begin position="1864"/>
        <end position="2043"/>
    </location>
</feature>
<dbReference type="GO" id="GO:0006281">
    <property type="term" value="P:DNA repair"/>
    <property type="evidence" value="ECO:0007669"/>
    <property type="project" value="UniProtKB-KW"/>
</dbReference>
<comment type="catalytic activity">
    <reaction evidence="4">
        <text>ATP + H2O = ADP + phosphate + H(+)</text>
        <dbReference type="Rhea" id="RHEA:13065"/>
        <dbReference type="ChEBI" id="CHEBI:15377"/>
        <dbReference type="ChEBI" id="CHEBI:15378"/>
        <dbReference type="ChEBI" id="CHEBI:30616"/>
        <dbReference type="ChEBI" id="CHEBI:43474"/>
        <dbReference type="ChEBI" id="CHEBI:456216"/>
        <dbReference type="EC" id="5.6.2.3"/>
    </reaction>
</comment>
<evidence type="ECO:0000256" key="1">
    <source>
        <dbReference type="ARBA" id="ARBA00004173"/>
    </source>
</evidence>
<dbReference type="Pfam" id="PF14214">
    <property type="entry name" value="Helitron_like_N"/>
    <property type="match status" value="1"/>
</dbReference>
<evidence type="ECO:0000313" key="8">
    <source>
        <dbReference type="Proteomes" id="UP001163105"/>
    </source>
</evidence>
<feature type="region of interest" description="Disordered" evidence="5">
    <location>
        <begin position="105"/>
        <end position="125"/>
    </location>
</feature>
<reference evidence="7" key="1">
    <citation type="submission" date="2023-01" db="EMBL/GenBank/DDBJ databases">
        <title>The growth and conidiation of Purpureocillium lavendulum are regulated by nitrogen source and histone H3K14 acetylation.</title>
        <authorList>
            <person name="Tang P."/>
            <person name="Han J."/>
            <person name="Zhang C."/>
            <person name="Tang P."/>
            <person name="Qi F."/>
            <person name="Zhang K."/>
            <person name="Liang L."/>
        </authorList>
    </citation>
    <scope>NUCLEOTIDE SEQUENCE</scope>
    <source>
        <strain evidence="7">YMF1.00683</strain>
    </source>
</reference>
<feature type="compositionally biased region" description="Basic and acidic residues" evidence="5">
    <location>
        <begin position="1353"/>
        <end position="1365"/>
    </location>
</feature>
<dbReference type="GO" id="GO:0043139">
    <property type="term" value="F:5'-3' DNA helicase activity"/>
    <property type="evidence" value="ECO:0007669"/>
    <property type="project" value="UniProtKB-EC"/>
</dbReference>
<feature type="compositionally biased region" description="Polar residues" evidence="5">
    <location>
        <begin position="1367"/>
        <end position="1386"/>
    </location>
</feature>
<dbReference type="Pfam" id="PF05970">
    <property type="entry name" value="PIF1"/>
    <property type="match status" value="1"/>
</dbReference>
<dbReference type="CDD" id="cd18809">
    <property type="entry name" value="SF1_C_RecD"/>
    <property type="match status" value="1"/>
</dbReference>
<feature type="compositionally biased region" description="Basic and acidic residues" evidence="5">
    <location>
        <begin position="1439"/>
        <end position="1454"/>
    </location>
</feature>
<dbReference type="InterPro" id="IPR043502">
    <property type="entry name" value="DNA/RNA_pol_sf"/>
</dbReference>
<dbReference type="Gene3D" id="3.40.50.300">
    <property type="entry name" value="P-loop containing nucleotide triphosphate hydrolases"/>
    <property type="match status" value="1"/>
</dbReference>
<dbReference type="InterPro" id="IPR027417">
    <property type="entry name" value="P-loop_NTPase"/>
</dbReference>
<evidence type="ECO:0000313" key="7">
    <source>
        <dbReference type="EMBL" id="KAJ6436597.1"/>
    </source>
</evidence>
<dbReference type="Gene3D" id="3.10.10.10">
    <property type="entry name" value="HIV Type 1 Reverse Transcriptase, subunit A, domain 1"/>
    <property type="match status" value="1"/>
</dbReference>
<evidence type="ECO:0000256" key="5">
    <source>
        <dbReference type="SAM" id="MobiDB-lite"/>
    </source>
</evidence>
<evidence type="ECO:0000259" key="6">
    <source>
        <dbReference type="PROSITE" id="PS50878"/>
    </source>
</evidence>
<organism evidence="7 8">
    <name type="scientific">Purpureocillium lavendulum</name>
    <dbReference type="NCBI Taxonomy" id="1247861"/>
    <lineage>
        <taxon>Eukaryota</taxon>
        <taxon>Fungi</taxon>
        <taxon>Dikarya</taxon>
        <taxon>Ascomycota</taxon>
        <taxon>Pezizomycotina</taxon>
        <taxon>Sordariomycetes</taxon>
        <taxon>Hypocreomycetidae</taxon>
        <taxon>Hypocreales</taxon>
        <taxon>Ophiocordycipitaceae</taxon>
        <taxon>Purpureocillium</taxon>
    </lineage>
</organism>
<dbReference type="PANTHER" id="PTHR37984:SF5">
    <property type="entry name" value="PROTEIN NYNRIN-LIKE"/>
    <property type="match status" value="1"/>
</dbReference>
<comment type="caution">
    <text evidence="7">The sequence shown here is derived from an EMBL/GenBank/DDBJ whole genome shotgun (WGS) entry which is preliminary data.</text>
</comment>
<protein>
    <recommendedName>
        <fullName evidence="4">ATP-dependent DNA helicase</fullName>
        <ecNumber evidence="4">5.6.2.3</ecNumber>
    </recommendedName>
</protein>
<dbReference type="InterPro" id="IPR041577">
    <property type="entry name" value="RT_RNaseH_2"/>
</dbReference>
<sequence length="2219" mass="254868">MLQYKYRGHVVHFLREIGLVYNQLPLLPRELNTVLLRPANTSSHANLSRQFTRQFRVRRQAVMIWLDYLRHHHPGYRCIVIDDERLSQLPEDGNVVDAIPQSQVEAADVGPEEDQEAEPELEDAAAVPDLLAKDTELDALRSILVGEPEPNGGLPLATDSQRRAQHELRLPNIRHTPINEFNRSHALLSLAFPCLFPDGRADFVEPRLRSIEYRDYIEHAMRWHDGRFARHPTFRFVAFNTLMRSQARARSKFFVKRHDGTREPLTREQLIQALEHSEDPEAQALINSITRHAVSIRGTRPFWNRKRQDLEAYAYSLGCPGAFITFSPADLHWRSLYQHMPRYGEWLRASEPERMALSRHLLRQNPHIAAFHFHRRYCFFRDIVLRKKFNVTDYWDRYEWQGRGSPHNHGLYWMKEGPAADMEDEAARDIFARTWGFHITAVNPEPRRTVPQGEGNPLSVDPLGVEMTFLRLSQIVNRCQRHRCNTTYCLRVRKGSGDLARDMEGAAADIEAANVASPERECRFDFPRALRELAAVIRKEGKSYYIFEAARNDSLMNHFNPAIILGWLANIDISPCTSLQAVITYAAKYCSKSEKKTEPYCRLADQVLPHTAHHQPLLSFSSRLINKLIAERDYSAQEISHLLLNIPLQEGTRMVVYVDCRPLEQHARSYRVDDDVTEAVGSYRKYLQRNDQHESITYFEYLQSYNLKTWRRLRANAKKRVLAYFPRYRPVEASTQFHDFCRVKLMMAHPHRAPEELLVVGGQRFESFAAAYQCCRRRHHFHEDDHYGDVGTNELRVEDDEFEQEVHDEPIAEEDWHELARMLPERPLEEEDIDVLGRRDIDVNYDWTPHVGRYACDDILSGNYWEQRKAESSFHLDVEHQPLEARDALNPEQRIVYDTVMGHFLAQDRSQLLLHVDGGGGTGKSYLINLLSAHLQAATCGRGTPVWRAAPTGVAGNQISGTTLHSLLRLPINKDFRPLSAIDKAQLQKKLKDIQYLIIDEKSMLGLRMLSWIDDRLHEAFPHRNEEFFGGLNILLAKLDDQEVAKFADALRVYATKDRVNEYNHYHLDRLSRPVVQVIATNVGPGAVAAPDDKAGNLAKQFPVCIGARLMLTCNLWQQVGLCNGARGTVYDIGWAPGADPIRDQPCAIMMEFDRYTGPAFLTTADGRQIVPILPVNRDFLVGATLCTRTQFPLTVCYAITVHKSQSITEDKIVTDLSCRDFQTGLSYVAVSRVKTLQGLMLDAPFDRNHLTYASPPEGIKMKMRDQRFRTVGQYLGQTQAEVSSPPQATLPPSAQAAAVEDFRDTVSISESEEADAGPPRIDKRKILTQRRLDQLAAARAAKKSKGSLATRQESRHLDQARPDTDAPSNCRTTATFGRTQETQQELGEIQEQLRQQTERTQRQGEQIQQLLDAILAASGNRNARQRRRSGSPESSPCPRERIRERSPAYEPKNKNQVQIQQFRGNSAAELSTFLGTLQWVFREHPSHYRSEQRRIRLAAGHLSQTLRRDFLDNLHLKYDGSEENMSWGDMEDWLWSNINNPRGRTRTAYASLTQLKQKPTQSFRDFFRQYRTIESEFPHTVPDWLRIEMFLFCCKKSIRDLFRSQNYPQSWNDLVEKGYEYDDDGPHRLLSERGENWVPYQLRQDGRWLKTQMALLDQGSAYNLISPRLLTQRDWERVETTSEQPETADHTKIETRGTIHILLKATDSWGTEKIVRVSFLVSPIADEEGVWLGKPWLKHVSLLLERADQLTWTFAAPPQKASFVRGAKQIRRLTKTHFPIPIASEVNDETATHGEDTPLQEIPSAYRGWADVFSEEEAAKLPPLSGRSHPIDLEEGRIPPSGPIYNLSEHELMVLREYIASAQKKGWIRRSISPAGSPILFVPKKGGKLRLCVDYRGLNKITKKNRTALPLISAILDRPGRAKLFTKLDLKDAYHRLRIRQGDEWKTAFRCHYGHYEYQVMPFGLVNAPASFQQYINDALEGLVDITCVVYLDDILIFSENAEQHEDDAKEVLSRLRKAGVYANLSKCEFSVREVSFLGFVVDQEGIHMERERVCAIAQWPVPRSVKDVQVFLGFTGFYRRFIKNYSKIVSPLSDCLRKKAPGPSILGPKAMQAFECLKTAFQNGPILKHFDPSRPIRVETDASQFAIGAIISQLHDDRWHPVAFLSRKLQDAETRYAVPDCELLAITEAFRQWRHYLAYTSQKITVLTDHLNHKLMH</sequence>
<gene>
    <name evidence="7" type="ORF">O9K51_10840</name>
</gene>
<comment type="subcellular location">
    <subcellularLocation>
        <location evidence="1">Mitochondrion</location>
    </subcellularLocation>
</comment>
<accession>A0AB34FC74</accession>
<dbReference type="Proteomes" id="UP001163105">
    <property type="component" value="Unassembled WGS sequence"/>
</dbReference>
<comment type="cofactor">
    <cofactor evidence="4">
        <name>Mg(2+)</name>
        <dbReference type="ChEBI" id="CHEBI:18420"/>
    </cofactor>
</comment>
<dbReference type="CDD" id="cd01647">
    <property type="entry name" value="RT_LTR"/>
    <property type="match status" value="1"/>
</dbReference>
<keyword evidence="8" id="KW-1185">Reference proteome</keyword>
<dbReference type="CDD" id="cd09274">
    <property type="entry name" value="RNase_HI_RT_Ty3"/>
    <property type="match status" value="1"/>
</dbReference>
<dbReference type="FunFam" id="3.30.70.270:FF:000020">
    <property type="entry name" value="Transposon Tf2-6 polyprotein-like Protein"/>
    <property type="match status" value="1"/>
</dbReference>
<dbReference type="InterPro" id="IPR010285">
    <property type="entry name" value="DNA_helicase_pif1-like_DEAD"/>
</dbReference>
<dbReference type="GO" id="GO:0006310">
    <property type="term" value="P:DNA recombination"/>
    <property type="evidence" value="ECO:0007669"/>
    <property type="project" value="UniProtKB-KW"/>
</dbReference>